<name>A0ACA9JYX5_9GLOM</name>
<proteinExistence type="predicted"/>
<organism evidence="1 2">
    <name type="scientific">Acaulospora colombiana</name>
    <dbReference type="NCBI Taxonomy" id="27376"/>
    <lineage>
        <taxon>Eukaryota</taxon>
        <taxon>Fungi</taxon>
        <taxon>Fungi incertae sedis</taxon>
        <taxon>Mucoromycota</taxon>
        <taxon>Glomeromycotina</taxon>
        <taxon>Glomeromycetes</taxon>
        <taxon>Diversisporales</taxon>
        <taxon>Acaulosporaceae</taxon>
        <taxon>Acaulospora</taxon>
    </lineage>
</organism>
<dbReference type="EMBL" id="CAJVPT010000321">
    <property type="protein sequence ID" value="CAG8442820.1"/>
    <property type="molecule type" value="Genomic_DNA"/>
</dbReference>
<protein>
    <submittedName>
        <fullName evidence="1">14001_t:CDS:1</fullName>
    </submittedName>
</protein>
<gene>
    <name evidence="1" type="ORF">ACOLOM_LOCUS343</name>
</gene>
<keyword evidence="2" id="KW-1185">Reference proteome</keyword>
<evidence type="ECO:0000313" key="1">
    <source>
        <dbReference type="EMBL" id="CAG8442820.1"/>
    </source>
</evidence>
<evidence type="ECO:0000313" key="2">
    <source>
        <dbReference type="Proteomes" id="UP000789525"/>
    </source>
</evidence>
<comment type="caution">
    <text evidence="1">The sequence shown here is derived from an EMBL/GenBank/DDBJ whole genome shotgun (WGS) entry which is preliminary data.</text>
</comment>
<accession>A0ACA9JYX5</accession>
<sequence length="195" mass="22119">MSWNDVNEVTLIPSSSKSRANPNASGSHRKSLVESLDQSLKRLNVGYVDILYVHFWEFRTPIEEVMRALDDTVRSGKALYVAISDAPSWVMSRANTMADFYGWRFLTGKYTKESVEKKVKSGARISDRVTINEWTGVEKNWEILEEVKKISKEINKSPVQVALNWIAQKPGITSPLIGARTKAQLDENIKALEFK</sequence>
<dbReference type="Proteomes" id="UP000789525">
    <property type="component" value="Unassembled WGS sequence"/>
</dbReference>
<reference evidence="1" key="1">
    <citation type="submission" date="2021-06" db="EMBL/GenBank/DDBJ databases">
        <authorList>
            <person name="Kallberg Y."/>
            <person name="Tangrot J."/>
            <person name="Rosling A."/>
        </authorList>
    </citation>
    <scope>NUCLEOTIDE SEQUENCE</scope>
    <source>
        <strain evidence="1">CL356</strain>
    </source>
</reference>